<feature type="chain" id="PRO_5045532039" evidence="1">
    <location>
        <begin position="35"/>
        <end position="164"/>
    </location>
</feature>
<evidence type="ECO:0000313" key="3">
    <source>
        <dbReference type="Proteomes" id="UP001480955"/>
    </source>
</evidence>
<dbReference type="EMBL" id="JBELQE010000126">
    <property type="protein sequence ID" value="MER2252986.1"/>
    <property type="molecule type" value="Genomic_DNA"/>
</dbReference>
<keyword evidence="3" id="KW-1185">Reference proteome</keyword>
<evidence type="ECO:0000313" key="2">
    <source>
        <dbReference type="EMBL" id="MER2252986.1"/>
    </source>
</evidence>
<keyword evidence="1" id="KW-0732">Signal</keyword>
<name>A0ABV1QUG3_9HYPH</name>
<evidence type="ECO:0000256" key="1">
    <source>
        <dbReference type="SAM" id="SignalP"/>
    </source>
</evidence>
<gene>
    <name evidence="2" type="ORF">ABS772_24000</name>
</gene>
<sequence length="164" mass="17100">MPRHPTRRIPAALPAAAAGLAASLALCLALPAVAQGQGKPLPPPASEVMPPVELTVEMRDGHPVCQPAELRLPADTNVALNVVSRADQPVTITMPGQFENGRVLHADGDLAHVASEKGYTVKREGRGQLRLRTLAAGEKPFACTGANSRSNPFEGKVILTPPAG</sequence>
<organism evidence="2 3">
    <name type="scientific">Methylorubrum podarium</name>
    <dbReference type="NCBI Taxonomy" id="200476"/>
    <lineage>
        <taxon>Bacteria</taxon>
        <taxon>Pseudomonadati</taxon>
        <taxon>Pseudomonadota</taxon>
        <taxon>Alphaproteobacteria</taxon>
        <taxon>Hyphomicrobiales</taxon>
        <taxon>Methylobacteriaceae</taxon>
        <taxon>Methylorubrum</taxon>
    </lineage>
</organism>
<feature type="signal peptide" evidence="1">
    <location>
        <begin position="1"/>
        <end position="34"/>
    </location>
</feature>
<proteinExistence type="predicted"/>
<comment type="caution">
    <text evidence="2">The sequence shown here is derived from an EMBL/GenBank/DDBJ whole genome shotgun (WGS) entry which is preliminary data.</text>
</comment>
<accession>A0ABV1QUG3</accession>
<protein>
    <submittedName>
        <fullName evidence="2">Anaerobic typically selenocysteine-containing protein</fullName>
    </submittedName>
</protein>
<dbReference type="Proteomes" id="UP001480955">
    <property type="component" value="Unassembled WGS sequence"/>
</dbReference>
<dbReference type="RefSeq" id="WP_350397201.1">
    <property type="nucleotide sequence ID" value="NZ_JBELQE010000126.1"/>
</dbReference>
<reference evidence="2 3" key="1">
    <citation type="submission" date="2024-06" db="EMBL/GenBank/DDBJ databases">
        <authorList>
            <person name="Campbell A.G."/>
        </authorList>
    </citation>
    <scope>NUCLEOTIDE SEQUENCE [LARGE SCALE GENOMIC DNA]</scope>
    <source>
        <strain evidence="2 3">EM12</strain>
    </source>
</reference>